<dbReference type="PROSITE" id="PS50188">
    <property type="entry name" value="B302_SPRY"/>
    <property type="match status" value="1"/>
</dbReference>
<feature type="domain" description="B30.2/SPRY" evidence="6">
    <location>
        <begin position="1"/>
        <end position="126"/>
    </location>
</feature>
<dbReference type="EMBL" id="DS469538">
    <property type="protein sequence ID" value="EDO45063.1"/>
    <property type="molecule type" value="Genomic_DNA"/>
</dbReference>
<dbReference type="SMART" id="SM00449">
    <property type="entry name" value="SPRY"/>
    <property type="match status" value="1"/>
</dbReference>
<dbReference type="SUPFAM" id="SSF57850">
    <property type="entry name" value="RING/U-box"/>
    <property type="match status" value="1"/>
</dbReference>
<dbReference type="SUPFAM" id="SSF49899">
    <property type="entry name" value="Concanavalin A-like lectins/glucanases"/>
    <property type="match status" value="1"/>
</dbReference>
<sequence>CLFAGKWMYEILLGSKGIMQLGWATLGCKFTNEEGVGDTADSFAYDGHRVRKWNVSTAKYGEEWMAGDVIGCAIDLDEGTISYSRNGKHLGVAFDNVRFGPGFAYFPAISLSYGESCHLNFGAYPFKFPMEYMNPLQDPPLSDVAKGTELTDCLERLFPAPDRIAKLPPALHCKSNVLSLLTTSHVFEKLGPLLTKGYVVEKVLLPYLLRSCSDCEPLADQPGVSNTLDLMWTCMEDFELEPCLEHLLFALIKAYWYQPVTMDFKTQTHCLKLALSILKHNMTRHALIHVLKFELFKFSYFMHIRPPDDNILNSAFPVVWWESDDVSKNRERDKVEYMGTSQSLKDKVEVLEVIQVEMCKILMYDDDQDLQGGKSTRVMFLNKFRKYLQDNMLTTLTPSTACAGPVITCFYHRLIQALRFHWDQTAAEQPEGAITSQGIVLGDCDYKNKIPFQIQAIGLLSHPPNSCRLCSQSNSQVAQHQGKRGQCGPRLTSARGFGSEDLAQQQRQGRGYSHAGAFSGDRDGCCTDCPALDTSRKAETRYRPKTTWRRTIASELKDLGPVGDRQSTLPATVKNGGELLLWPDVPPGMMRRNVDLSLVRMLDDVIMLYHIAVHKQLSKVRAVRDSMQQNIKALEDTHARIARCGPERKDVLAELNRSKRVFTEETTHCARHMAWVSTLIFTKKKQEDIHWMLCCILNTITRAAERGPLFEFTPEFYLDVAINAFHGLRNYFHPTVKFTELPDTDKALCRMAALLSNHFADSRIINPDLRDQIIQALAAFVCYPDSLQALESMPTPLLEKTVRSLMGAYEKRSWVQTTWILVRIWKGCGFAFRYTSSQDIFTIGLPEQAPCPSKVIQELIASVCVSDVKLGDEFLNGVLNQLNWAFSEFIGMLQEIQQATNRMEITLETRQLRTCAVCFDLTVGLLRVLEMVSTLAPEVFTDWKQQSTELHIARLFQLLTQVLNRITASSNLFENVTRLHLPGLETVDRFPILGAVAGILLALLSRGSDESRERATSALLAEPGFTLESVEFLVGSKSAIPGKVSSASFSFATVHKDVVEDEVRQLDALVSYLDEQSSQMRLLQKQESVDVDELCPICCAMRISVRFLPCRHVSCRSCITRHLMNNKECFFCKEVVDTLAEISADDQAIKK</sequence>
<dbReference type="AlphaFoldDB" id="A7RTP5"/>
<dbReference type="OMA" id="LCCFHRL"/>
<keyword evidence="2 4" id="KW-0863">Zinc-finger</keyword>
<dbReference type="GO" id="GO:0004842">
    <property type="term" value="F:ubiquitin-protein transferase activity"/>
    <property type="evidence" value="ECO:0007669"/>
    <property type="project" value="InterPro"/>
</dbReference>
<dbReference type="InterPro" id="IPR043136">
    <property type="entry name" value="B30.2/SPRY_sf"/>
</dbReference>
<dbReference type="PANTHER" id="PTHR13363:SF5">
    <property type="entry name" value="E3 UBIQUITIN-PROTEIN LIGASE RNF123"/>
    <property type="match status" value="1"/>
</dbReference>
<evidence type="ECO:0000259" key="5">
    <source>
        <dbReference type="PROSITE" id="PS50089"/>
    </source>
</evidence>
<organism evidence="7 8">
    <name type="scientific">Nematostella vectensis</name>
    <name type="common">Starlet sea anemone</name>
    <dbReference type="NCBI Taxonomy" id="45351"/>
    <lineage>
        <taxon>Eukaryota</taxon>
        <taxon>Metazoa</taxon>
        <taxon>Cnidaria</taxon>
        <taxon>Anthozoa</taxon>
        <taxon>Hexacorallia</taxon>
        <taxon>Actiniaria</taxon>
        <taxon>Edwardsiidae</taxon>
        <taxon>Nematostella</taxon>
    </lineage>
</organism>
<dbReference type="PROSITE" id="PS50089">
    <property type="entry name" value="ZF_RING_2"/>
    <property type="match status" value="1"/>
</dbReference>
<evidence type="ECO:0000256" key="1">
    <source>
        <dbReference type="ARBA" id="ARBA00022723"/>
    </source>
</evidence>
<dbReference type="InParanoid" id="A7RTP5"/>
<evidence type="ECO:0000259" key="6">
    <source>
        <dbReference type="PROSITE" id="PS50188"/>
    </source>
</evidence>
<dbReference type="eggNOG" id="KOG2242">
    <property type="taxonomic scope" value="Eukaryota"/>
</dbReference>
<reference evidence="7 8" key="1">
    <citation type="journal article" date="2007" name="Science">
        <title>Sea anemone genome reveals ancestral eumetazoan gene repertoire and genomic organization.</title>
        <authorList>
            <person name="Putnam N.H."/>
            <person name="Srivastava M."/>
            <person name="Hellsten U."/>
            <person name="Dirks B."/>
            <person name="Chapman J."/>
            <person name="Salamov A."/>
            <person name="Terry A."/>
            <person name="Shapiro H."/>
            <person name="Lindquist E."/>
            <person name="Kapitonov V.V."/>
            <person name="Jurka J."/>
            <person name="Genikhovich G."/>
            <person name="Grigoriev I.V."/>
            <person name="Lucas S.M."/>
            <person name="Steele R.E."/>
            <person name="Finnerty J.R."/>
            <person name="Technau U."/>
            <person name="Martindale M.Q."/>
            <person name="Rokhsar D.S."/>
        </authorList>
    </citation>
    <scope>NUCLEOTIDE SEQUENCE [LARGE SCALE GENOMIC DNA]</scope>
    <source>
        <strain evidence="8">CH2 X CH6</strain>
    </source>
</reference>
<keyword evidence="1" id="KW-0479">Metal-binding</keyword>
<dbReference type="InterPro" id="IPR045129">
    <property type="entry name" value="RNF123/RKP/RSPRY1"/>
</dbReference>
<evidence type="ECO:0000256" key="4">
    <source>
        <dbReference type="PROSITE-ProRule" id="PRU00175"/>
    </source>
</evidence>
<dbReference type="Gene3D" id="2.60.120.920">
    <property type="match status" value="1"/>
</dbReference>
<dbReference type="InterPro" id="IPR001841">
    <property type="entry name" value="Znf_RING"/>
</dbReference>
<dbReference type="eggNOG" id="KOG4692">
    <property type="taxonomic scope" value="Eukaryota"/>
</dbReference>
<dbReference type="Pfam" id="PF25576">
    <property type="entry name" value="TPR_RNF123"/>
    <property type="match status" value="1"/>
</dbReference>
<accession>A7RTP5</accession>
<dbReference type="Proteomes" id="UP000001593">
    <property type="component" value="Unassembled WGS sequence"/>
</dbReference>
<dbReference type="PhylomeDB" id="A7RTP5"/>
<dbReference type="GO" id="GO:0008270">
    <property type="term" value="F:zinc ion binding"/>
    <property type="evidence" value="ECO:0007669"/>
    <property type="project" value="UniProtKB-KW"/>
</dbReference>
<evidence type="ECO:0000313" key="8">
    <source>
        <dbReference type="Proteomes" id="UP000001593"/>
    </source>
</evidence>
<dbReference type="Pfam" id="PF13920">
    <property type="entry name" value="zf-C3HC4_3"/>
    <property type="match status" value="1"/>
</dbReference>
<feature type="non-terminal residue" evidence="7">
    <location>
        <position position="1"/>
    </location>
</feature>
<keyword evidence="3" id="KW-0862">Zinc</keyword>
<dbReference type="SMART" id="SM00184">
    <property type="entry name" value="RING"/>
    <property type="match status" value="1"/>
</dbReference>
<name>A7RTP5_NEMVE</name>
<protein>
    <submittedName>
        <fullName evidence="7">Uncharacterized protein</fullName>
    </submittedName>
</protein>
<dbReference type="Gene3D" id="3.30.40.10">
    <property type="entry name" value="Zinc/RING finger domain, C3HC4 (zinc finger)"/>
    <property type="match status" value="1"/>
</dbReference>
<dbReference type="HOGENOM" id="CLU_006687_2_0_1"/>
<dbReference type="InterPro" id="IPR003877">
    <property type="entry name" value="SPRY_dom"/>
</dbReference>
<dbReference type="CDD" id="cd16541">
    <property type="entry name" value="RING-HC_RNF123"/>
    <property type="match status" value="1"/>
</dbReference>
<evidence type="ECO:0000313" key="7">
    <source>
        <dbReference type="EMBL" id="EDO45063.1"/>
    </source>
</evidence>
<dbReference type="Pfam" id="PF00622">
    <property type="entry name" value="SPRY"/>
    <property type="match status" value="1"/>
</dbReference>
<evidence type="ECO:0000256" key="2">
    <source>
        <dbReference type="ARBA" id="ARBA00022771"/>
    </source>
</evidence>
<feature type="domain" description="RING-type" evidence="5">
    <location>
        <begin position="1095"/>
        <end position="1133"/>
    </location>
</feature>
<proteinExistence type="predicted"/>
<dbReference type="InterPro" id="IPR013083">
    <property type="entry name" value="Znf_RING/FYVE/PHD"/>
</dbReference>
<dbReference type="InterPro" id="IPR001870">
    <property type="entry name" value="B30.2/SPRY"/>
</dbReference>
<dbReference type="InterPro" id="IPR057987">
    <property type="entry name" value="TPR_RNF123/RKP"/>
</dbReference>
<evidence type="ECO:0000256" key="3">
    <source>
        <dbReference type="ARBA" id="ARBA00022833"/>
    </source>
</evidence>
<dbReference type="InterPro" id="IPR013320">
    <property type="entry name" value="ConA-like_dom_sf"/>
</dbReference>
<gene>
    <name evidence="7" type="ORF">NEMVEDRAFT_v1g93222</name>
</gene>
<keyword evidence="8" id="KW-1185">Reference proteome</keyword>
<dbReference type="PANTHER" id="PTHR13363">
    <property type="entry name" value="RING FINGER AND SRY DOMAIN-CONTAINING"/>
    <property type="match status" value="1"/>
</dbReference>